<sequence length="113" mass="12351">MSKGIETNIAAIAAYAQQLPYYEQEAEKFGAKIDAADVTDEAWGVVGIWAKQGYTDRLGELRSLMNDMKDGVDGFISKLNKAAEMYRGIEEAGKVEFGKHEATIDQTLGKQGS</sequence>
<reference evidence="1 2" key="1">
    <citation type="journal article" date="2014" name="Genome Announc.">
        <title>Draft Genome Sequence of Amycolatopsis lurida NRRL 2430, Producer of the Glycopeptide Family Antibiotic Ristocetin.</title>
        <authorList>
            <person name="Kwun M.J."/>
            <person name="Hong H.J."/>
        </authorList>
    </citation>
    <scope>NUCLEOTIDE SEQUENCE [LARGE SCALE GENOMIC DNA]</scope>
    <source>
        <strain evidence="1 2">NRRL 2430</strain>
    </source>
</reference>
<organism evidence="1 2">
    <name type="scientific">Amycolatopsis lurida NRRL 2430</name>
    <dbReference type="NCBI Taxonomy" id="1460371"/>
    <lineage>
        <taxon>Bacteria</taxon>
        <taxon>Bacillati</taxon>
        <taxon>Actinomycetota</taxon>
        <taxon>Actinomycetes</taxon>
        <taxon>Pseudonocardiales</taxon>
        <taxon>Pseudonocardiaceae</taxon>
        <taxon>Amycolatopsis</taxon>
    </lineage>
</organism>
<dbReference type="EMBL" id="JFBM01000017">
    <property type="protein sequence ID" value="KFU79453.1"/>
    <property type="molecule type" value="Genomic_DNA"/>
</dbReference>
<evidence type="ECO:0000313" key="1">
    <source>
        <dbReference type="EMBL" id="KFU79453.1"/>
    </source>
</evidence>
<dbReference type="RefSeq" id="WP_034313111.1">
    <property type="nucleotide sequence ID" value="NZ_JFBM01000017.1"/>
</dbReference>
<evidence type="ECO:0000313" key="2">
    <source>
        <dbReference type="Proteomes" id="UP000256220"/>
    </source>
</evidence>
<comment type="caution">
    <text evidence="1">The sequence shown here is derived from an EMBL/GenBank/DDBJ whole genome shotgun (WGS) entry which is preliminary data.</text>
</comment>
<keyword evidence="2" id="KW-1185">Reference proteome</keyword>
<protein>
    <recommendedName>
        <fullName evidence="3">ESX-1 secretion-associated protein</fullName>
    </recommendedName>
</protein>
<proteinExistence type="predicted"/>
<dbReference type="AlphaFoldDB" id="A0A2P2FRT9"/>
<dbReference type="Proteomes" id="UP000256220">
    <property type="component" value="Unassembled WGS sequence"/>
</dbReference>
<gene>
    <name evidence="1" type="ORF">BB31_19805</name>
</gene>
<evidence type="ECO:0008006" key="3">
    <source>
        <dbReference type="Google" id="ProtNLM"/>
    </source>
</evidence>
<name>A0A2P2FRT9_AMYLU</name>
<accession>A0A2P2FRT9</accession>